<name>A0A840TVL8_9BACT</name>
<dbReference type="Proteomes" id="UP000557307">
    <property type="component" value="Unassembled WGS sequence"/>
</dbReference>
<feature type="transmembrane region" description="Helical" evidence="1">
    <location>
        <begin position="40"/>
        <end position="62"/>
    </location>
</feature>
<organism evidence="2 3">
    <name type="scientific">Rhabdobacter roseus</name>
    <dbReference type="NCBI Taxonomy" id="1655419"/>
    <lineage>
        <taxon>Bacteria</taxon>
        <taxon>Pseudomonadati</taxon>
        <taxon>Bacteroidota</taxon>
        <taxon>Cytophagia</taxon>
        <taxon>Cytophagales</taxon>
        <taxon>Cytophagaceae</taxon>
        <taxon>Rhabdobacter</taxon>
    </lineage>
</organism>
<evidence type="ECO:0000313" key="3">
    <source>
        <dbReference type="Proteomes" id="UP000557307"/>
    </source>
</evidence>
<keyword evidence="1" id="KW-0812">Transmembrane</keyword>
<keyword evidence="1" id="KW-0472">Membrane</keyword>
<dbReference type="EMBL" id="JACHGF010000003">
    <property type="protein sequence ID" value="MBB5284000.1"/>
    <property type="molecule type" value="Genomic_DNA"/>
</dbReference>
<keyword evidence="1" id="KW-1133">Transmembrane helix</keyword>
<gene>
    <name evidence="2" type="ORF">HNQ92_002143</name>
</gene>
<evidence type="ECO:0000313" key="2">
    <source>
        <dbReference type="EMBL" id="MBB5284000.1"/>
    </source>
</evidence>
<proteinExistence type="predicted"/>
<reference evidence="2 3" key="1">
    <citation type="submission" date="2020-08" db="EMBL/GenBank/DDBJ databases">
        <title>Genomic Encyclopedia of Type Strains, Phase IV (KMG-IV): sequencing the most valuable type-strain genomes for metagenomic binning, comparative biology and taxonomic classification.</title>
        <authorList>
            <person name="Goeker M."/>
        </authorList>
    </citation>
    <scope>NUCLEOTIDE SEQUENCE [LARGE SCALE GENOMIC DNA]</scope>
    <source>
        <strain evidence="2 3">DSM 105074</strain>
    </source>
</reference>
<dbReference type="AlphaFoldDB" id="A0A840TVL8"/>
<sequence>MTAKEIIELIFSNTLFIAFFTLISGFFLNHFLVEWKKKKVFYIINAIILLLYSIYFINGRIYHSEYGGALVWELYFYFIVLFHFVVLLIFAIVKSYTLKTKLPDLDQKSEQKLMKKN</sequence>
<keyword evidence="3" id="KW-1185">Reference proteome</keyword>
<comment type="caution">
    <text evidence="2">The sequence shown here is derived from an EMBL/GenBank/DDBJ whole genome shotgun (WGS) entry which is preliminary data.</text>
</comment>
<accession>A0A840TVL8</accession>
<protein>
    <submittedName>
        <fullName evidence="2">Uncharacterized protein</fullName>
    </submittedName>
</protein>
<evidence type="ECO:0000256" key="1">
    <source>
        <dbReference type="SAM" id="Phobius"/>
    </source>
</evidence>
<feature type="transmembrane region" description="Helical" evidence="1">
    <location>
        <begin position="6"/>
        <end position="28"/>
    </location>
</feature>
<feature type="transmembrane region" description="Helical" evidence="1">
    <location>
        <begin position="74"/>
        <end position="93"/>
    </location>
</feature>